<comment type="caution">
    <text evidence="2">The sequence shown here is derived from an EMBL/GenBank/DDBJ whole genome shotgun (WGS) entry which is preliminary data.</text>
</comment>
<organism evidence="2 3">
    <name type="scientific">Bacillus cereus VD196</name>
    <dbReference type="NCBI Taxonomy" id="1053243"/>
    <lineage>
        <taxon>Bacteria</taxon>
        <taxon>Bacillati</taxon>
        <taxon>Bacillota</taxon>
        <taxon>Bacilli</taxon>
        <taxon>Bacillales</taxon>
        <taxon>Bacillaceae</taxon>
        <taxon>Bacillus</taxon>
        <taxon>Bacillus cereus group</taxon>
    </lineage>
</organism>
<gene>
    <name evidence="2" type="ORF">IKE_06471</name>
</gene>
<evidence type="ECO:0000313" key="2">
    <source>
        <dbReference type="EMBL" id="EOO56597.1"/>
    </source>
</evidence>
<dbReference type="AlphaFoldDB" id="A0A9W5V5F9"/>
<evidence type="ECO:0000313" key="3">
    <source>
        <dbReference type="Proteomes" id="UP000014023"/>
    </source>
</evidence>
<evidence type="ECO:0000256" key="1">
    <source>
        <dbReference type="SAM" id="SignalP"/>
    </source>
</evidence>
<accession>A0A9W5V5F9</accession>
<dbReference type="RefSeq" id="WP_016125309.1">
    <property type="nucleotide sequence ID" value="NZ_KB976261.1"/>
</dbReference>
<feature type="chain" id="PRO_5040764749" evidence="1">
    <location>
        <begin position="33"/>
        <end position="161"/>
    </location>
</feature>
<dbReference type="EMBL" id="AHFL01000105">
    <property type="protein sequence ID" value="EOO56597.1"/>
    <property type="molecule type" value="Genomic_DNA"/>
</dbReference>
<feature type="signal peptide" evidence="1">
    <location>
        <begin position="1"/>
        <end position="32"/>
    </location>
</feature>
<name>A0A9W5V5F9_BACCE</name>
<sequence length="161" mass="17762">MKHKKTIFKLGSTALALSIGFTALAPTSSAFAAETSKISPQQTYQLEKVSTLDIVLKQEGLSQEQLVEYGEYVKEESSKGPTKRWKGAALKKAIKFTIDHVDTIPSKTLREAMKKYGNKVINAIDTIEVYSWYGIASALVKAGVPDKYANLIADFIVKFLL</sequence>
<protein>
    <submittedName>
        <fullName evidence="2">Uncharacterized protein</fullName>
    </submittedName>
</protein>
<keyword evidence="1" id="KW-0732">Signal</keyword>
<reference evidence="2 3" key="1">
    <citation type="submission" date="2012-12" db="EMBL/GenBank/DDBJ databases">
        <title>The Genome Sequence of Bacillus cereus VD196.</title>
        <authorList>
            <consortium name="The Broad Institute Genome Sequencing Platform"/>
            <consortium name="The Broad Institute Genome Sequencing Center for Infectious Disease"/>
            <person name="Feldgarden M."/>
            <person name="Van der Auwera G.A."/>
            <person name="Mahillon J."/>
            <person name="Duprez V."/>
            <person name="Timmery S."/>
            <person name="Mattelet C."/>
            <person name="Dierick K."/>
            <person name="Sun M."/>
            <person name="Yu Z."/>
            <person name="Zhu L."/>
            <person name="Hu X."/>
            <person name="Shank E.B."/>
            <person name="Swiecicka I."/>
            <person name="Hansen B.M."/>
            <person name="Andrup L."/>
            <person name="Walker B."/>
            <person name="Young S.K."/>
            <person name="Zeng Q."/>
            <person name="Gargeya S."/>
            <person name="Fitzgerald M."/>
            <person name="Haas B."/>
            <person name="Abouelleil A."/>
            <person name="Alvarado L."/>
            <person name="Arachchi H.M."/>
            <person name="Berlin A.M."/>
            <person name="Chapman S.B."/>
            <person name="Dewar J."/>
            <person name="Goldberg J."/>
            <person name="Griggs A."/>
            <person name="Gujja S."/>
            <person name="Hansen M."/>
            <person name="Howarth C."/>
            <person name="Imamovic A."/>
            <person name="Larimer J."/>
            <person name="McCowan C."/>
            <person name="Murphy C."/>
            <person name="Neiman D."/>
            <person name="Pearson M."/>
            <person name="Priest M."/>
            <person name="Roberts A."/>
            <person name="Saif S."/>
            <person name="Shea T."/>
            <person name="Sisk P."/>
            <person name="Sykes S."/>
            <person name="Wortman J."/>
            <person name="Nusbaum C."/>
            <person name="Birren B."/>
        </authorList>
    </citation>
    <scope>NUCLEOTIDE SEQUENCE [LARGE SCALE GENOMIC DNA]</scope>
    <source>
        <strain evidence="2 3">VD196</strain>
    </source>
</reference>
<proteinExistence type="predicted"/>
<dbReference type="Proteomes" id="UP000014023">
    <property type="component" value="Unassembled WGS sequence"/>
</dbReference>